<sequence>MVFFLPGRPGEVHFRPDSGDLEAGILRLRRGYRAHGLTVNVIAGGSFLQAALVLNAAGNSPDGLYPRPECHAAVRMRIDVRLHLLFNPHLHGPEFPLLKLRPQCRKGSGKERHSVAAFLRMPVPFIRRAGRRVFRIRGIRRGKSRRGSGGYLPERGGQDVSVRIQGLSDVIF</sequence>
<dbReference type="EMBL" id="HG969996">
    <property type="protein sequence ID" value="CDO50608.1"/>
    <property type="molecule type" value="Genomic_DNA"/>
</dbReference>
<name>A0A173QMZ2_KLEPN</name>
<dbReference type="AlphaFoldDB" id="A0A173QMZ2"/>
<accession>A0A173QMZ2</accession>
<keyword evidence="1" id="KW-0614">Plasmid</keyword>
<proteinExistence type="predicted"/>
<organism evidence="1">
    <name type="scientific">Klebsiella pneumoniae</name>
    <dbReference type="NCBI Taxonomy" id="573"/>
    <lineage>
        <taxon>Bacteria</taxon>
        <taxon>Pseudomonadati</taxon>
        <taxon>Pseudomonadota</taxon>
        <taxon>Gammaproteobacteria</taxon>
        <taxon>Enterobacterales</taxon>
        <taxon>Enterobacteriaceae</taxon>
        <taxon>Klebsiella/Raoultella group</taxon>
        <taxon>Klebsiella</taxon>
        <taxon>Klebsiella pneumoniae complex</taxon>
    </lineage>
</organism>
<reference evidence="1" key="1">
    <citation type="journal article" date="2016" name="J. Antimicrob. Chemother.">
        <title>Characterization of KPC-encoding plasmids from two endemic settings, Greece and Italy.</title>
        <authorList>
            <person name="Di Pilato V."/>
            <person name="Papagiannitsis K."/>
            <person name="Giani T."/>
            <person name="Giakkoupi P."/>
            <person name="Riccobono E."/>
            <person name="Miriagou V."/>
            <person name="Vatopoulos A."/>
            <person name="Rossolini G.M."/>
        </authorList>
    </citation>
    <scope>NUCLEOTIDE SEQUENCE [LARGE SCALE GENOMIC DNA]</scope>
    <source>
        <strain evidence="1">12C47</strain>
        <plasmid evidence="1">pIT-12C47</plasmid>
    </source>
</reference>
<protein>
    <submittedName>
        <fullName evidence="1">Uncharacterized protein</fullName>
    </submittedName>
</protein>
<geneLocation type="plasmid" evidence="1">
    <name>pIT-12C47</name>
</geneLocation>
<evidence type="ECO:0000313" key="1">
    <source>
        <dbReference type="EMBL" id="CDO50608.1"/>
    </source>
</evidence>